<reference evidence="3 4" key="1">
    <citation type="submission" date="2018-11" db="EMBL/GenBank/DDBJ databases">
        <authorList>
            <person name="Huo Y."/>
        </authorList>
    </citation>
    <scope>NUCLEOTIDE SEQUENCE [LARGE SCALE GENOMIC DNA]</scope>
    <source>
        <strain evidence="3 4">DSM 30132</strain>
    </source>
</reference>
<name>A0A3R9BG26_9HYPH</name>
<sequence length="297" mass="32753">MQREDIERLREQVSCAVALEQAGFAIDLKESTRRAVKFRRRGEIIIVTHEGRGWFDPLSDRKGDIFALIGLLQPGNFQATLAAVEALAGVQPLHPTWRARTSRRMAADISTRWAARPLLCQGARAHDYLFRIRAIPRRVLQHAIDGSLIRQGPSGSAWFAHQDNDGRISGWEERGPVWRGFSTGGAKTLFRFGNSVGGRLCVTEAAIDALSLSALEGRRDDTLYASTAGGWSPATESAVTLLAGDLDLVVAATDSNSQGEAYADRLRQIASSLDCGFQRLRPNAGDWNEDLQQRRTR</sequence>
<dbReference type="AlphaFoldDB" id="A0A3R9BG26"/>
<comment type="caution">
    <text evidence="3">The sequence shown here is derived from an EMBL/GenBank/DDBJ whole genome shotgun (WGS) entry which is preliminary data.</text>
</comment>
<evidence type="ECO:0000313" key="5">
    <source>
        <dbReference type="Proteomes" id="UP000518315"/>
    </source>
</evidence>
<dbReference type="Proteomes" id="UP000518315">
    <property type="component" value="Unassembled WGS sequence"/>
</dbReference>
<dbReference type="EMBL" id="RJJT01000012">
    <property type="protein sequence ID" value="RSB75917.1"/>
    <property type="molecule type" value="Genomic_DNA"/>
</dbReference>
<organism evidence="3 4">
    <name type="scientific">Rhizobium pisi</name>
    <dbReference type="NCBI Taxonomy" id="574561"/>
    <lineage>
        <taxon>Bacteria</taxon>
        <taxon>Pseudomonadati</taxon>
        <taxon>Pseudomonadota</taxon>
        <taxon>Alphaproteobacteria</taxon>
        <taxon>Hyphomicrobiales</taxon>
        <taxon>Rhizobiaceae</taxon>
        <taxon>Rhizobium/Agrobacterium group</taxon>
        <taxon>Rhizobium</taxon>
    </lineage>
</organism>
<accession>A0A3R9BG26</accession>
<dbReference type="CDD" id="cd00188">
    <property type="entry name" value="TOPRIM"/>
    <property type="match status" value="1"/>
</dbReference>
<dbReference type="InterPro" id="IPR025054">
    <property type="entry name" value="DUF3991"/>
</dbReference>
<proteinExistence type="predicted"/>
<dbReference type="Pfam" id="PF13155">
    <property type="entry name" value="Toprim_2"/>
    <property type="match status" value="1"/>
</dbReference>
<protein>
    <submittedName>
        <fullName evidence="3">DUF3991 domain-containing protein</fullName>
    </submittedName>
</protein>
<dbReference type="Pfam" id="PF13154">
    <property type="entry name" value="DUF3991"/>
    <property type="match status" value="1"/>
</dbReference>
<evidence type="ECO:0000259" key="1">
    <source>
        <dbReference type="Pfam" id="PF13154"/>
    </source>
</evidence>
<feature type="domain" description="DUF3991" evidence="1">
    <location>
        <begin position="128"/>
        <end position="195"/>
    </location>
</feature>
<gene>
    <name evidence="3" type="ORF">EFD55_18805</name>
    <name evidence="2" type="ORF">FHS26_003751</name>
</gene>
<dbReference type="Gene3D" id="3.40.1360.10">
    <property type="match status" value="1"/>
</dbReference>
<dbReference type="Proteomes" id="UP000277279">
    <property type="component" value="Unassembled WGS sequence"/>
</dbReference>
<dbReference type="EMBL" id="JACHXH010000012">
    <property type="protein sequence ID" value="MBB3136004.1"/>
    <property type="molecule type" value="Genomic_DNA"/>
</dbReference>
<keyword evidence="5" id="KW-1185">Reference proteome</keyword>
<evidence type="ECO:0000313" key="2">
    <source>
        <dbReference type="EMBL" id="MBB3136004.1"/>
    </source>
</evidence>
<evidence type="ECO:0000313" key="4">
    <source>
        <dbReference type="Proteomes" id="UP000277279"/>
    </source>
</evidence>
<dbReference type="OrthoDB" id="5757175at2"/>
<evidence type="ECO:0000313" key="3">
    <source>
        <dbReference type="EMBL" id="RSB75917.1"/>
    </source>
</evidence>
<reference evidence="2 5" key="2">
    <citation type="submission" date="2020-08" db="EMBL/GenBank/DDBJ databases">
        <title>Genomic Encyclopedia of Type Strains, Phase III (KMG-III): the genomes of soil and plant-associated and newly described type strains.</title>
        <authorList>
            <person name="Whitman W."/>
        </authorList>
    </citation>
    <scope>NUCLEOTIDE SEQUENCE [LARGE SCALE GENOMIC DNA]</scope>
    <source>
        <strain evidence="2 5">CECT 4113</strain>
    </source>
</reference>
<dbReference type="RefSeq" id="WP_125846528.1">
    <property type="nucleotide sequence ID" value="NZ_JACHXH010000012.1"/>
</dbReference>